<keyword evidence="1" id="KW-0131">Cell cycle</keyword>
<comment type="caution">
    <text evidence="1">The sequence shown here is derived from an EMBL/GenBank/DDBJ whole genome shotgun (WGS) entry which is preliminary data.</text>
</comment>
<evidence type="ECO:0000313" key="2">
    <source>
        <dbReference type="Proteomes" id="UP000585614"/>
    </source>
</evidence>
<dbReference type="EMBL" id="JACAGC010000005">
    <property type="protein sequence ID" value="KAF6364196.1"/>
    <property type="molecule type" value="Genomic_DNA"/>
</dbReference>
<dbReference type="GO" id="GO:0051301">
    <property type="term" value="P:cell division"/>
    <property type="evidence" value="ECO:0007669"/>
    <property type="project" value="UniProtKB-KW"/>
</dbReference>
<protein>
    <submittedName>
        <fullName evidence="1">Cell division cycle 40</fullName>
    </submittedName>
</protein>
<evidence type="ECO:0000313" key="1">
    <source>
        <dbReference type="EMBL" id="KAF6364196.1"/>
    </source>
</evidence>
<dbReference type="AlphaFoldDB" id="A0A7J7YRD7"/>
<gene>
    <name evidence="1" type="ORF">mRhiFer1_002517</name>
</gene>
<name>A0A7J7YRD7_RHIFE</name>
<accession>A0A7J7YRD7</accession>
<keyword evidence="1" id="KW-0132">Cell division</keyword>
<sequence length="58" mass="6869">MRQCLLLSLDQKIPLGHSKWLPLEICFLDMLNQLISMILCLNSKEELLPHMVMHWTLH</sequence>
<organism evidence="1 2">
    <name type="scientific">Rhinolophus ferrumequinum</name>
    <name type="common">Greater horseshoe bat</name>
    <dbReference type="NCBI Taxonomy" id="59479"/>
    <lineage>
        <taxon>Eukaryota</taxon>
        <taxon>Metazoa</taxon>
        <taxon>Chordata</taxon>
        <taxon>Craniata</taxon>
        <taxon>Vertebrata</taxon>
        <taxon>Euteleostomi</taxon>
        <taxon>Mammalia</taxon>
        <taxon>Eutheria</taxon>
        <taxon>Laurasiatheria</taxon>
        <taxon>Chiroptera</taxon>
        <taxon>Yinpterochiroptera</taxon>
        <taxon>Rhinolophoidea</taxon>
        <taxon>Rhinolophidae</taxon>
        <taxon>Rhinolophinae</taxon>
        <taxon>Rhinolophus</taxon>
    </lineage>
</organism>
<reference evidence="1 2" key="1">
    <citation type="journal article" date="2020" name="Nature">
        <title>Six reference-quality genomes reveal evolution of bat adaptations.</title>
        <authorList>
            <person name="Jebb D."/>
            <person name="Huang Z."/>
            <person name="Pippel M."/>
            <person name="Hughes G.M."/>
            <person name="Lavrichenko K."/>
            <person name="Devanna P."/>
            <person name="Winkler S."/>
            <person name="Jermiin L.S."/>
            <person name="Skirmuntt E.C."/>
            <person name="Katzourakis A."/>
            <person name="Burkitt-Gray L."/>
            <person name="Ray D.A."/>
            <person name="Sullivan K.A.M."/>
            <person name="Roscito J.G."/>
            <person name="Kirilenko B.M."/>
            <person name="Davalos L.M."/>
            <person name="Corthals A.P."/>
            <person name="Power M.L."/>
            <person name="Jones G."/>
            <person name="Ransome R.D."/>
            <person name="Dechmann D.K.N."/>
            <person name="Locatelli A.G."/>
            <person name="Puechmaille S.J."/>
            <person name="Fedrigo O."/>
            <person name="Jarvis E.D."/>
            <person name="Hiller M."/>
            <person name="Vernes S.C."/>
            <person name="Myers E.W."/>
            <person name="Teeling E.C."/>
        </authorList>
    </citation>
    <scope>NUCLEOTIDE SEQUENCE [LARGE SCALE GENOMIC DNA]</scope>
    <source>
        <strain evidence="1">MRhiFer1</strain>
        <tissue evidence="1">Lung</tissue>
    </source>
</reference>
<proteinExistence type="predicted"/>
<dbReference type="Proteomes" id="UP000585614">
    <property type="component" value="Unassembled WGS sequence"/>
</dbReference>